<dbReference type="SUPFAM" id="SSF52540">
    <property type="entry name" value="P-loop containing nucleoside triphosphate hydrolases"/>
    <property type="match status" value="1"/>
</dbReference>
<dbReference type="InParanoid" id="G0P1V2"/>
<reference evidence="10" key="1">
    <citation type="submission" date="2011-07" db="EMBL/GenBank/DDBJ databases">
        <authorList>
            <consortium name="Caenorhabditis brenneri Sequencing and Analysis Consortium"/>
            <person name="Wilson R.K."/>
        </authorList>
    </citation>
    <scope>NUCLEOTIDE SEQUENCE [LARGE SCALE GENOMIC DNA]</scope>
    <source>
        <strain evidence="10">PB2801</strain>
    </source>
</reference>
<keyword evidence="3" id="KW-0547">Nucleotide-binding</keyword>
<dbReference type="STRING" id="135651.G0P1V2"/>
<keyword evidence="1" id="KW-0813">Transport</keyword>
<keyword evidence="2 7" id="KW-0812">Transmembrane</keyword>
<evidence type="ECO:0000256" key="6">
    <source>
        <dbReference type="ARBA" id="ARBA00023136"/>
    </source>
</evidence>
<keyword evidence="5 7" id="KW-1133">Transmembrane helix</keyword>
<dbReference type="CDD" id="cd18595">
    <property type="entry name" value="ABC_6TM_MRP1_2_3_6_D1_like"/>
    <property type="match status" value="1"/>
</dbReference>
<keyword evidence="4" id="KW-0067">ATP-binding</keyword>
<dbReference type="AlphaFoldDB" id="G0P1V2"/>
<keyword evidence="6 7" id="KW-0472">Membrane</keyword>
<name>G0P1V2_CAEBE</name>
<dbReference type="HOGENOM" id="CLU_000604_27_3_1"/>
<dbReference type="Gene3D" id="3.40.50.300">
    <property type="entry name" value="P-loop containing nucleotide triphosphate hydrolases"/>
    <property type="match status" value="1"/>
</dbReference>
<evidence type="ECO:0000256" key="1">
    <source>
        <dbReference type="ARBA" id="ARBA00022448"/>
    </source>
</evidence>
<keyword evidence="10" id="KW-1185">Reference proteome</keyword>
<evidence type="ECO:0000256" key="3">
    <source>
        <dbReference type="ARBA" id="ARBA00022741"/>
    </source>
</evidence>
<dbReference type="SUPFAM" id="SSF90123">
    <property type="entry name" value="ABC transporter transmembrane region"/>
    <property type="match status" value="1"/>
</dbReference>
<dbReference type="InterPro" id="IPR011527">
    <property type="entry name" value="ABC1_TM_dom"/>
</dbReference>
<dbReference type="Gene3D" id="1.20.1560.10">
    <property type="entry name" value="ABC transporter type 1, transmembrane domain"/>
    <property type="match status" value="1"/>
</dbReference>
<dbReference type="InterPro" id="IPR036640">
    <property type="entry name" value="ABC1_TM_sf"/>
</dbReference>
<evidence type="ECO:0000313" key="10">
    <source>
        <dbReference type="Proteomes" id="UP000008068"/>
    </source>
</evidence>
<dbReference type="PROSITE" id="PS50929">
    <property type="entry name" value="ABC_TM1F"/>
    <property type="match status" value="1"/>
</dbReference>
<dbReference type="PANTHER" id="PTHR24223">
    <property type="entry name" value="ATP-BINDING CASSETTE SUB-FAMILY C"/>
    <property type="match status" value="1"/>
</dbReference>
<feature type="transmembrane region" description="Helical" evidence="7">
    <location>
        <begin position="147"/>
        <end position="167"/>
    </location>
</feature>
<dbReference type="GO" id="GO:0140359">
    <property type="term" value="F:ABC-type transporter activity"/>
    <property type="evidence" value="ECO:0007669"/>
    <property type="project" value="InterPro"/>
</dbReference>
<dbReference type="InterPro" id="IPR050173">
    <property type="entry name" value="ABC_transporter_C-like"/>
</dbReference>
<dbReference type="InterPro" id="IPR003439">
    <property type="entry name" value="ABC_transporter-like_ATP-bd"/>
</dbReference>
<dbReference type="GO" id="GO:0016887">
    <property type="term" value="F:ATP hydrolysis activity"/>
    <property type="evidence" value="ECO:0007669"/>
    <property type="project" value="InterPro"/>
</dbReference>
<dbReference type="OMA" id="WALPRIY"/>
<feature type="transmembrane region" description="Helical" evidence="7">
    <location>
        <begin position="377"/>
        <end position="403"/>
    </location>
</feature>
<dbReference type="GO" id="GO:0005524">
    <property type="term" value="F:ATP binding"/>
    <property type="evidence" value="ECO:0007669"/>
    <property type="project" value="UniProtKB-KW"/>
</dbReference>
<dbReference type="Proteomes" id="UP000008068">
    <property type="component" value="Unassembled WGS sequence"/>
</dbReference>
<sequence>MHNQAASAAEATLLEGIDAFCGERYWDPGIWEVSTIPILSKCYQHTTHVWFPTIILFILAPILVAQTFYTRPNPIPWTRRLQLKIGLSSILVADSLTLFLIVIYEMIFVGTPPPVDFVYPMVQCVAMITLTTLIVSCRNYGIVKSGCLFISWIMFTLSAIPKVLYWIHNIFSSEEFWEWQDYPKCVAVFIWFECCLLETWLHCYADVAPVGYKILNAPRKPSPEMTSSYLNRITMWWFTSLCRLGVQKPLEISDLYSLNDGDTSNVLVPKWNKLWTKRQKDLEKMQDDHQQQKKLKSCGEYSPLLNDDDGDDGGSDPTLPSSEEKRIPSIIWSLFLMFKWDILAEMFVKLLSDVLLFCNPLLLRSLIRFTEHLNQPLWQAILLAFTMFISAEMSSILLSHYFYLMYRVGTRVQACLTAAVYRKTLRLSNSARREKTVGEIINLMAIDIDRFQQITPQTMQYWSNPFQIGLALFLLYQQLGVSVFSGVTVMVLLLPANLAITMIIRKWQIAQMKYKDERVKMVNEVLNGIKVIKLYAWEPPMGKVIEKLREKELALIKRAAFLRTLSDMFNSASPFLVALSTFATFIDIDPENVLTPKKAFVSLTLLNQLSSPMSQIAELITQTVQVTVSNKRLKEFMMSEELNEMAIDQRARDNNDVISVSNATLSWESAHHHPTPSLSNINLTVYRGQLVTIVGRVGSGNSSLVQALMGEMEKLGGSIAMHGRLCYVPRQPWMQNNTVRQNITFGK</sequence>
<dbReference type="eggNOG" id="KOG0054">
    <property type="taxonomic scope" value="Eukaryota"/>
</dbReference>
<dbReference type="PANTHER" id="PTHR24223:SF342">
    <property type="entry name" value="MULTIDRUG RESISTANCE-ASSOCIATED PROTEIN 1"/>
    <property type="match status" value="1"/>
</dbReference>
<dbReference type="InterPro" id="IPR027417">
    <property type="entry name" value="P-loop_NTPase"/>
</dbReference>
<dbReference type="Pfam" id="PF00005">
    <property type="entry name" value="ABC_tran"/>
    <property type="match status" value="1"/>
</dbReference>
<feature type="transmembrane region" description="Helical" evidence="7">
    <location>
        <begin position="49"/>
        <end position="69"/>
    </location>
</feature>
<evidence type="ECO:0000256" key="4">
    <source>
        <dbReference type="ARBA" id="ARBA00022840"/>
    </source>
</evidence>
<evidence type="ECO:0000259" key="8">
    <source>
        <dbReference type="PROSITE" id="PS50929"/>
    </source>
</evidence>
<dbReference type="FunFam" id="1.20.1560.10:FF:000081">
    <property type="entry name" value="Protein CBG24505"/>
    <property type="match status" value="1"/>
</dbReference>
<feature type="domain" description="ABC transmembrane type-1" evidence="8">
    <location>
        <begin position="346"/>
        <end position="625"/>
    </location>
</feature>
<dbReference type="GO" id="GO:0016020">
    <property type="term" value="C:membrane"/>
    <property type="evidence" value="ECO:0007669"/>
    <property type="project" value="InterPro"/>
</dbReference>
<dbReference type="OrthoDB" id="6500128at2759"/>
<evidence type="ECO:0000313" key="9">
    <source>
        <dbReference type="EMBL" id="EGT42811.1"/>
    </source>
</evidence>
<evidence type="ECO:0000256" key="5">
    <source>
        <dbReference type="ARBA" id="ARBA00022989"/>
    </source>
</evidence>
<feature type="transmembrane region" description="Helical" evidence="7">
    <location>
        <begin position="117"/>
        <end position="135"/>
    </location>
</feature>
<evidence type="ECO:0000256" key="2">
    <source>
        <dbReference type="ARBA" id="ARBA00022692"/>
    </source>
</evidence>
<gene>
    <name evidence="9" type="ORF">CAEBREN_19528</name>
</gene>
<accession>G0P1V2</accession>
<dbReference type="Pfam" id="PF00664">
    <property type="entry name" value="ABC_membrane"/>
    <property type="match status" value="1"/>
</dbReference>
<evidence type="ECO:0000256" key="7">
    <source>
        <dbReference type="SAM" id="Phobius"/>
    </source>
</evidence>
<feature type="transmembrane region" description="Helical" evidence="7">
    <location>
        <begin position="90"/>
        <end position="111"/>
    </location>
</feature>
<protein>
    <recommendedName>
        <fullName evidence="8">ABC transmembrane type-1 domain-containing protein</fullName>
    </recommendedName>
</protein>
<feature type="transmembrane region" description="Helical" evidence="7">
    <location>
        <begin position="483"/>
        <end position="504"/>
    </location>
</feature>
<dbReference type="EMBL" id="GL380018">
    <property type="protein sequence ID" value="EGT42811.1"/>
    <property type="molecule type" value="Genomic_DNA"/>
</dbReference>
<organism evidence="10">
    <name type="scientific">Caenorhabditis brenneri</name>
    <name type="common">Nematode worm</name>
    <dbReference type="NCBI Taxonomy" id="135651"/>
    <lineage>
        <taxon>Eukaryota</taxon>
        <taxon>Metazoa</taxon>
        <taxon>Ecdysozoa</taxon>
        <taxon>Nematoda</taxon>
        <taxon>Chromadorea</taxon>
        <taxon>Rhabditida</taxon>
        <taxon>Rhabditina</taxon>
        <taxon>Rhabditomorpha</taxon>
        <taxon>Rhabditoidea</taxon>
        <taxon>Rhabditidae</taxon>
        <taxon>Peloderinae</taxon>
        <taxon>Caenorhabditis</taxon>
    </lineage>
</organism>
<proteinExistence type="predicted"/>